<dbReference type="InterPro" id="IPR037923">
    <property type="entry name" value="HTH-like"/>
</dbReference>
<evidence type="ECO:0000256" key="1">
    <source>
        <dbReference type="ARBA" id="ARBA00023015"/>
    </source>
</evidence>
<name>A0A0A5GF74_9BACI</name>
<protein>
    <submittedName>
        <fullName evidence="5">AraC family transcriptional regulator</fullName>
    </submittedName>
</protein>
<dbReference type="InterPro" id="IPR018062">
    <property type="entry name" value="HTH_AraC-typ_CS"/>
</dbReference>
<evidence type="ECO:0000256" key="2">
    <source>
        <dbReference type="ARBA" id="ARBA00023125"/>
    </source>
</evidence>
<keyword evidence="3" id="KW-0804">Transcription</keyword>
<dbReference type="Pfam" id="PF12833">
    <property type="entry name" value="HTH_18"/>
    <property type="match status" value="1"/>
</dbReference>
<dbReference type="GO" id="GO:0043565">
    <property type="term" value="F:sequence-specific DNA binding"/>
    <property type="evidence" value="ECO:0007669"/>
    <property type="project" value="InterPro"/>
</dbReference>
<evidence type="ECO:0000259" key="4">
    <source>
        <dbReference type="PROSITE" id="PS01124"/>
    </source>
</evidence>
<gene>
    <name evidence="5" type="ORF">N783_03125</name>
</gene>
<evidence type="ECO:0000313" key="6">
    <source>
        <dbReference type="Proteomes" id="UP000030403"/>
    </source>
</evidence>
<keyword evidence="6" id="KW-1185">Reference proteome</keyword>
<organism evidence="5 6">
    <name type="scientific">Pontibacillus marinus BH030004 = DSM 16465</name>
    <dbReference type="NCBI Taxonomy" id="1385511"/>
    <lineage>
        <taxon>Bacteria</taxon>
        <taxon>Bacillati</taxon>
        <taxon>Bacillota</taxon>
        <taxon>Bacilli</taxon>
        <taxon>Bacillales</taxon>
        <taxon>Bacillaceae</taxon>
        <taxon>Pontibacillus</taxon>
    </lineage>
</organism>
<dbReference type="STRING" id="1385511.GCA_000425225_02771"/>
<dbReference type="eggNOG" id="COG4977">
    <property type="taxonomic scope" value="Bacteria"/>
</dbReference>
<evidence type="ECO:0000256" key="3">
    <source>
        <dbReference type="ARBA" id="ARBA00023163"/>
    </source>
</evidence>
<dbReference type="InterPro" id="IPR014710">
    <property type="entry name" value="RmlC-like_jellyroll"/>
</dbReference>
<dbReference type="SUPFAM" id="SSF46689">
    <property type="entry name" value="Homeodomain-like"/>
    <property type="match status" value="2"/>
</dbReference>
<dbReference type="InterPro" id="IPR020449">
    <property type="entry name" value="Tscrpt_reg_AraC-type_HTH"/>
</dbReference>
<proteinExistence type="predicted"/>
<dbReference type="RefSeq" id="WP_051255078.1">
    <property type="nucleotide sequence ID" value="NZ_AULJ01000034.1"/>
</dbReference>
<dbReference type="EMBL" id="AVPF01000011">
    <property type="protein sequence ID" value="KGX89863.1"/>
    <property type="molecule type" value="Genomic_DNA"/>
</dbReference>
<feature type="domain" description="HTH araC/xylS-type" evidence="4">
    <location>
        <begin position="172"/>
        <end position="270"/>
    </location>
</feature>
<reference evidence="5 6" key="1">
    <citation type="submission" date="2013-08" db="EMBL/GenBank/DDBJ databases">
        <authorList>
            <person name="Huang J."/>
            <person name="Wang G."/>
        </authorList>
    </citation>
    <scope>NUCLEOTIDE SEQUENCE [LARGE SCALE GENOMIC DNA]</scope>
    <source>
        <strain evidence="5 6">BH030004</strain>
    </source>
</reference>
<dbReference type="InterPro" id="IPR003313">
    <property type="entry name" value="AraC-bd"/>
</dbReference>
<dbReference type="GO" id="GO:0003700">
    <property type="term" value="F:DNA-binding transcription factor activity"/>
    <property type="evidence" value="ECO:0007669"/>
    <property type="project" value="InterPro"/>
</dbReference>
<dbReference type="InterPro" id="IPR009057">
    <property type="entry name" value="Homeodomain-like_sf"/>
</dbReference>
<dbReference type="PRINTS" id="PR00032">
    <property type="entry name" value="HTHARAC"/>
</dbReference>
<dbReference type="SUPFAM" id="SSF51215">
    <property type="entry name" value="Regulatory protein AraC"/>
    <property type="match status" value="1"/>
</dbReference>
<keyword evidence="2" id="KW-0238">DNA-binding</keyword>
<dbReference type="Pfam" id="PF02311">
    <property type="entry name" value="AraC_binding"/>
    <property type="match status" value="1"/>
</dbReference>
<accession>A0A0A5GF74</accession>
<sequence>MEMRLDMKHTGVLMFDLQKGEADETHTHDHFQLSVPLSGDLLTFHNHRTQKLEHNQSLLVPPDDIHQHEAQQDRKEIMLISFNEEIMKKAYKTHTGEDLHTIDFSPVQKNSQALLKEAKSIFQTASFDGVDAAMNLEEAFTSVILDQMSGSHSEIWHACKKEHAYGSAPFIKEVKNLIEDCYDENLTLESMAHHLNISKYHLHRIFNQSVGITPMAYLHKTRLEKATQILLSGSYDITNVAFMVGYQSISTFNRSFKKMYGKTPSQFVKEHRI</sequence>
<dbReference type="OrthoDB" id="9816335at2"/>
<dbReference type="Proteomes" id="UP000030403">
    <property type="component" value="Unassembled WGS sequence"/>
</dbReference>
<dbReference type="InterPro" id="IPR018060">
    <property type="entry name" value="HTH_AraC"/>
</dbReference>
<dbReference type="PANTHER" id="PTHR43280:SF2">
    <property type="entry name" value="HTH-TYPE TRANSCRIPTIONAL REGULATOR EXSA"/>
    <property type="match status" value="1"/>
</dbReference>
<dbReference type="AlphaFoldDB" id="A0A0A5GF74"/>
<evidence type="ECO:0000313" key="5">
    <source>
        <dbReference type="EMBL" id="KGX89863.1"/>
    </source>
</evidence>
<dbReference type="PROSITE" id="PS00041">
    <property type="entry name" value="HTH_ARAC_FAMILY_1"/>
    <property type="match status" value="1"/>
</dbReference>
<keyword evidence="1" id="KW-0805">Transcription regulation</keyword>
<dbReference type="Gene3D" id="2.60.120.10">
    <property type="entry name" value="Jelly Rolls"/>
    <property type="match status" value="1"/>
</dbReference>
<dbReference type="Gene3D" id="1.10.10.60">
    <property type="entry name" value="Homeodomain-like"/>
    <property type="match status" value="2"/>
</dbReference>
<comment type="caution">
    <text evidence="5">The sequence shown here is derived from an EMBL/GenBank/DDBJ whole genome shotgun (WGS) entry which is preliminary data.</text>
</comment>
<dbReference type="PROSITE" id="PS01124">
    <property type="entry name" value="HTH_ARAC_FAMILY_2"/>
    <property type="match status" value="1"/>
</dbReference>
<dbReference type="PANTHER" id="PTHR43280">
    <property type="entry name" value="ARAC-FAMILY TRANSCRIPTIONAL REGULATOR"/>
    <property type="match status" value="1"/>
</dbReference>
<dbReference type="SMART" id="SM00342">
    <property type="entry name" value="HTH_ARAC"/>
    <property type="match status" value="1"/>
</dbReference>